<dbReference type="Proteomes" id="UP001446337">
    <property type="component" value="Chromosome"/>
</dbReference>
<proteinExistence type="inferred from homology"/>
<evidence type="ECO:0000313" key="3">
    <source>
        <dbReference type="EMBL" id="XAN14025.1"/>
    </source>
</evidence>
<dbReference type="GO" id="GO:0016491">
    <property type="term" value="F:oxidoreductase activity"/>
    <property type="evidence" value="ECO:0007669"/>
    <property type="project" value="UniProtKB-KW"/>
</dbReference>
<keyword evidence="2 3" id="KW-0560">Oxidoreductase</keyword>
<dbReference type="PRINTS" id="PR00081">
    <property type="entry name" value="GDHRDH"/>
</dbReference>
<dbReference type="PRINTS" id="PR00080">
    <property type="entry name" value="SDRFAMILY"/>
</dbReference>
<name>A0ABZ3FW74_ACHDE</name>
<dbReference type="EC" id="1.-.-.-" evidence="3"/>
<dbReference type="PROSITE" id="PS00061">
    <property type="entry name" value="ADH_SHORT"/>
    <property type="match status" value="1"/>
</dbReference>
<evidence type="ECO:0000256" key="1">
    <source>
        <dbReference type="ARBA" id="ARBA00006484"/>
    </source>
</evidence>
<dbReference type="SUPFAM" id="SSF51735">
    <property type="entry name" value="NAD(P)-binding Rossmann-fold domains"/>
    <property type="match status" value="1"/>
</dbReference>
<dbReference type="RefSeq" id="WP_343498563.1">
    <property type="nucleotide sequence ID" value="NZ_CP154792.1"/>
</dbReference>
<dbReference type="Gene3D" id="3.40.50.720">
    <property type="entry name" value="NAD(P)-binding Rossmann-like Domain"/>
    <property type="match status" value="1"/>
</dbReference>
<dbReference type="InterPro" id="IPR002347">
    <property type="entry name" value="SDR_fam"/>
</dbReference>
<protein>
    <submittedName>
        <fullName evidence="3">SDR family oxidoreductase</fullName>
        <ecNumber evidence="3">1.-.-.-</ecNumber>
    </submittedName>
</protein>
<dbReference type="EMBL" id="CP154792">
    <property type="protein sequence ID" value="XAN14025.1"/>
    <property type="molecule type" value="Genomic_DNA"/>
</dbReference>
<dbReference type="InterPro" id="IPR036291">
    <property type="entry name" value="NAD(P)-bd_dom_sf"/>
</dbReference>
<accession>A0ABZ3FW74</accession>
<keyword evidence="4" id="KW-1185">Reference proteome</keyword>
<gene>
    <name evidence="3" type="ORF">AAIK43_21860</name>
</gene>
<dbReference type="PANTHER" id="PTHR24321">
    <property type="entry name" value="DEHYDROGENASES, SHORT CHAIN"/>
    <property type="match status" value="1"/>
</dbReference>
<organism evidence="3 4">
    <name type="scientific">Achromobacter denitrificans</name>
    <name type="common">Alcaligenes denitrificans</name>
    <dbReference type="NCBI Taxonomy" id="32002"/>
    <lineage>
        <taxon>Bacteria</taxon>
        <taxon>Pseudomonadati</taxon>
        <taxon>Pseudomonadota</taxon>
        <taxon>Betaproteobacteria</taxon>
        <taxon>Burkholderiales</taxon>
        <taxon>Alcaligenaceae</taxon>
        <taxon>Achromobacter</taxon>
    </lineage>
</organism>
<dbReference type="Pfam" id="PF13561">
    <property type="entry name" value="adh_short_C2"/>
    <property type="match status" value="1"/>
</dbReference>
<evidence type="ECO:0000313" key="4">
    <source>
        <dbReference type="Proteomes" id="UP001446337"/>
    </source>
</evidence>
<sequence>MTSKHAVVTGAASGIGADCSRDLVGRGCTVFGLDMDAGRLEQVAAHAMGGLGKFIPIPCDTASSASLAQAFERVRGATATLDALVCSAGVFRTGALMDLSEADYDALFDINTKGCWLTAKAAYPLLRRAASPDAPARVVFVASAAALRPKTGGGAYAASKVALTYLTRVLAVELASEAILVNAVAPATVDTPLVQKLVADAATSGYRVSGVSPLGRVARPSDVTAVIRFLLGDDSRYMTGTILPIDGGSVAAVSSK</sequence>
<dbReference type="CDD" id="cd05233">
    <property type="entry name" value="SDR_c"/>
    <property type="match status" value="1"/>
</dbReference>
<reference evidence="3 4" key="1">
    <citation type="submission" date="2024-05" db="EMBL/GenBank/DDBJ databases">
        <title>Achromobacter denitrificans. BP1, complete genome.</title>
        <authorList>
            <person name="Zhang B."/>
        </authorList>
    </citation>
    <scope>NUCLEOTIDE SEQUENCE [LARGE SCALE GENOMIC DNA]</scope>
    <source>
        <strain evidence="3 4">BP1</strain>
    </source>
</reference>
<comment type="similarity">
    <text evidence="1">Belongs to the short-chain dehydrogenases/reductases (SDR) family.</text>
</comment>
<dbReference type="InterPro" id="IPR020904">
    <property type="entry name" value="Sc_DH/Rdtase_CS"/>
</dbReference>
<evidence type="ECO:0000256" key="2">
    <source>
        <dbReference type="ARBA" id="ARBA00023002"/>
    </source>
</evidence>
<dbReference type="PANTHER" id="PTHR24321:SF13">
    <property type="entry name" value="2,3-DIHYDRO-2,3-DIHYDROXYBENZOATE DEHYDROGENASE"/>
    <property type="match status" value="1"/>
</dbReference>